<feature type="domain" description="ATPase AAA-type core" evidence="1">
    <location>
        <begin position="249"/>
        <end position="343"/>
    </location>
</feature>
<evidence type="ECO:0000259" key="1">
    <source>
        <dbReference type="Pfam" id="PF13304"/>
    </source>
</evidence>
<dbReference type="Gene3D" id="3.40.50.300">
    <property type="entry name" value="P-loop containing nucleotide triphosphate hydrolases"/>
    <property type="match status" value="2"/>
</dbReference>
<dbReference type="SUPFAM" id="SSF52540">
    <property type="entry name" value="P-loop containing nucleoside triphosphate hydrolases"/>
    <property type="match status" value="1"/>
</dbReference>
<name>A0A2T0JY23_9ACTN</name>
<dbReference type="InterPro" id="IPR003959">
    <property type="entry name" value="ATPase_AAA_core"/>
</dbReference>
<comment type="caution">
    <text evidence="3">The sequence shown here is derived from an EMBL/GenBank/DDBJ whole genome shotgun (WGS) entry which is preliminary data.</text>
</comment>
<reference evidence="3 4" key="1">
    <citation type="submission" date="2018-03" db="EMBL/GenBank/DDBJ databases">
        <title>Genomic Encyclopedia of Archaeal and Bacterial Type Strains, Phase II (KMG-II): from individual species to whole genera.</title>
        <authorList>
            <person name="Goeker M."/>
        </authorList>
    </citation>
    <scope>NUCLEOTIDE SEQUENCE [LARGE SCALE GENOMIC DNA]</scope>
    <source>
        <strain evidence="3 4">DSM 43146</strain>
    </source>
</reference>
<organism evidence="3 4">
    <name type="scientific">Actinoplanes italicus</name>
    <dbReference type="NCBI Taxonomy" id="113567"/>
    <lineage>
        <taxon>Bacteria</taxon>
        <taxon>Bacillati</taxon>
        <taxon>Actinomycetota</taxon>
        <taxon>Actinomycetes</taxon>
        <taxon>Micromonosporales</taxon>
        <taxon>Micromonosporaceae</taxon>
        <taxon>Actinoplanes</taxon>
    </lineage>
</organism>
<evidence type="ECO:0000313" key="4">
    <source>
        <dbReference type="Proteomes" id="UP000239415"/>
    </source>
</evidence>
<evidence type="ECO:0000259" key="2">
    <source>
        <dbReference type="Pfam" id="PF13476"/>
    </source>
</evidence>
<dbReference type="AlphaFoldDB" id="A0A2T0JY23"/>
<protein>
    <submittedName>
        <fullName evidence="3">Putative AbiEii toxin of type IV toxin-antitoxin system</fullName>
    </submittedName>
</protein>
<gene>
    <name evidence="3" type="ORF">CLV67_12586</name>
</gene>
<dbReference type="PANTHER" id="PTHR43581">
    <property type="entry name" value="ATP/GTP PHOSPHATASE"/>
    <property type="match status" value="1"/>
</dbReference>
<feature type="domain" description="Rad50/SbcC-type AAA" evidence="2">
    <location>
        <begin position="8"/>
        <end position="61"/>
    </location>
</feature>
<dbReference type="InterPro" id="IPR038729">
    <property type="entry name" value="Rad50/SbcC_AAA"/>
</dbReference>
<dbReference type="PANTHER" id="PTHR43581:SF2">
    <property type="entry name" value="EXCINUCLEASE ATPASE SUBUNIT"/>
    <property type="match status" value="1"/>
</dbReference>
<dbReference type="Proteomes" id="UP000239415">
    <property type="component" value="Unassembled WGS sequence"/>
</dbReference>
<dbReference type="EMBL" id="PVMZ01000025">
    <property type="protein sequence ID" value="PRX13374.1"/>
    <property type="molecule type" value="Genomic_DNA"/>
</dbReference>
<accession>A0A2T0JY23</accession>
<dbReference type="GO" id="GO:0016887">
    <property type="term" value="F:ATP hydrolysis activity"/>
    <property type="evidence" value="ECO:0007669"/>
    <property type="project" value="InterPro"/>
</dbReference>
<dbReference type="Pfam" id="PF13304">
    <property type="entry name" value="AAA_21"/>
    <property type="match status" value="1"/>
</dbReference>
<dbReference type="GO" id="GO:0005524">
    <property type="term" value="F:ATP binding"/>
    <property type="evidence" value="ECO:0007669"/>
    <property type="project" value="InterPro"/>
</dbReference>
<sequence>MAVYIKEIRLEDVRGFRGARRVSLDLTRPDGTLAGWTVVAGRNGSGKTSLLRAMALAVAGPAVARGLVDDFGTWVSAGADFGLSSVWLTPDPEADGFLGDDLPAADIFRIGLGWRLLRPTSPNRTELRPLLRPVYFGDGVDRLAEAGPWSENPAGWFCAAYGPFRRLAGGSGEAHRLMLNTGPAGRMTSLFHEDASLAEGVTWLIEQHLRALEGRPGAAELKQAALAVLGDGLLPDGFRIHDVDSDGLWVRDGNRRFPLREMSDGYRTVAALVVDLLKQLHRTYGRLAVEERDGTTTVTDPGVVLIDEVDAHLHVFWQKRIGVWLKRHFPRIQFIVTTHSPYVCQAADEQGLIRLPAPGEDEPPTVVDQARYERIVYGSGDDAVVSDLFGLDTPYSEEAVRLRRELVSLETDVLAGRAGADAVRRYEQLRHRLSSSPATRAVELAAGLLADAG</sequence>
<proteinExistence type="predicted"/>
<dbReference type="InterPro" id="IPR027417">
    <property type="entry name" value="P-loop_NTPase"/>
</dbReference>
<keyword evidence="4" id="KW-1185">Reference proteome</keyword>
<dbReference type="Pfam" id="PF13476">
    <property type="entry name" value="AAA_23"/>
    <property type="match status" value="1"/>
</dbReference>
<evidence type="ECO:0000313" key="3">
    <source>
        <dbReference type="EMBL" id="PRX13374.1"/>
    </source>
</evidence>
<dbReference type="InterPro" id="IPR051396">
    <property type="entry name" value="Bact_Antivir_Def_Nuclease"/>
</dbReference>